<reference evidence="2 3" key="1">
    <citation type="submission" date="2021-10" db="EMBL/GenBank/DDBJ databases">
        <title>Anaerobic single-cell dispensing facilitates the cultivation of human gut bacteria.</title>
        <authorList>
            <person name="Afrizal A."/>
        </authorList>
    </citation>
    <scope>NUCLEOTIDE SEQUENCE [LARGE SCALE GENOMIC DNA]</scope>
    <source>
        <strain evidence="2 3">CLA-AA-H270</strain>
    </source>
</reference>
<dbReference type="AlphaFoldDB" id="A0AAW4W2R9"/>
<dbReference type="Proteomes" id="UP001298753">
    <property type="component" value="Unassembled WGS sequence"/>
</dbReference>
<dbReference type="EMBL" id="JAJEPX010000026">
    <property type="protein sequence ID" value="MCC2177257.1"/>
    <property type="molecule type" value="Genomic_DNA"/>
</dbReference>
<name>A0AAW4W2R9_9FIRM</name>
<gene>
    <name evidence="2" type="ORF">LKD22_09005</name>
</gene>
<accession>A0AAW4W2R9</accession>
<feature type="transmembrane region" description="Helical" evidence="1">
    <location>
        <begin position="36"/>
        <end position="55"/>
    </location>
</feature>
<proteinExistence type="predicted"/>
<keyword evidence="1" id="KW-1133">Transmembrane helix</keyword>
<sequence length="56" mass="6079">MQHIQILTRPTIASHALSGSAFLDSTDGANSQKNQLLPIMSLHILIVSTSISIIMY</sequence>
<evidence type="ECO:0000313" key="3">
    <source>
        <dbReference type="Proteomes" id="UP001298753"/>
    </source>
</evidence>
<organism evidence="2 3">
    <name type="scientific">Agathobaculum butyriciproducens</name>
    <dbReference type="NCBI Taxonomy" id="1628085"/>
    <lineage>
        <taxon>Bacteria</taxon>
        <taxon>Bacillati</taxon>
        <taxon>Bacillota</taxon>
        <taxon>Clostridia</taxon>
        <taxon>Eubacteriales</taxon>
        <taxon>Butyricicoccaceae</taxon>
        <taxon>Agathobaculum</taxon>
    </lineage>
</organism>
<evidence type="ECO:0000313" key="2">
    <source>
        <dbReference type="EMBL" id="MCC2177257.1"/>
    </source>
</evidence>
<protein>
    <submittedName>
        <fullName evidence="2">Uncharacterized protein</fullName>
    </submittedName>
</protein>
<keyword evidence="3" id="KW-1185">Reference proteome</keyword>
<evidence type="ECO:0000256" key="1">
    <source>
        <dbReference type="SAM" id="Phobius"/>
    </source>
</evidence>
<comment type="caution">
    <text evidence="2">The sequence shown here is derived from an EMBL/GenBank/DDBJ whole genome shotgun (WGS) entry which is preliminary data.</text>
</comment>
<keyword evidence="1" id="KW-0472">Membrane</keyword>
<keyword evidence="1" id="KW-0812">Transmembrane</keyword>